<keyword evidence="5 9" id="KW-0812">Transmembrane</keyword>
<keyword evidence="6 9" id="KW-1133">Transmembrane helix</keyword>
<comment type="subunit">
    <text evidence="9">The complex comprises the extracytoplasmic solute receptor protein and the two transmembrane proteins.</text>
</comment>
<feature type="transmembrane region" description="Helical" evidence="9">
    <location>
        <begin position="87"/>
        <end position="108"/>
    </location>
</feature>
<dbReference type="PANTHER" id="PTHR35011:SF2">
    <property type="entry name" value="2,3-DIKETO-L-GULONATE TRAP TRANSPORTER SMALL PERMEASE PROTEIN YIAM"/>
    <property type="match status" value="1"/>
</dbReference>
<dbReference type="GO" id="GO:0022857">
    <property type="term" value="F:transmembrane transporter activity"/>
    <property type="evidence" value="ECO:0007669"/>
    <property type="project" value="UniProtKB-UniRule"/>
</dbReference>
<sequence>MVGFADKVIARAEDGALLFFFWALGAVVFAQFFSRYFLNMPLGWTEELARYLMISVAFLGLPVVTRLGEHIAIDLLAASLPAKVRSWVEAAAELIQLLIVSVLAWQAWRLAGLSVQSMSSLPLPKSVIYYVVLAGLGLHVLAIIHRLAARLRSEPRS</sequence>
<keyword evidence="7 9" id="KW-0472">Membrane</keyword>
<dbReference type="AlphaFoldDB" id="A0A6N1VGX9"/>
<dbReference type="RefSeq" id="WP_175277929.1">
    <property type="nucleotide sequence ID" value="NZ_CP054836.1"/>
</dbReference>
<feature type="transmembrane region" description="Helical" evidence="9">
    <location>
        <begin position="128"/>
        <end position="148"/>
    </location>
</feature>
<keyword evidence="4 9" id="KW-0997">Cell inner membrane</keyword>
<comment type="similarity">
    <text evidence="8 9">Belongs to the TRAP transporter small permease family.</text>
</comment>
<evidence type="ECO:0000259" key="10">
    <source>
        <dbReference type="Pfam" id="PF04290"/>
    </source>
</evidence>
<keyword evidence="12" id="KW-1185">Reference proteome</keyword>
<evidence type="ECO:0000256" key="9">
    <source>
        <dbReference type="RuleBase" id="RU369079"/>
    </source>
</evidence>
<feature type="transmembrane region" description="Helical" evidence="9">
    <location>
        <begin position="16"/>
        <end position="36"/>
    </location>
</feature>
<dbReference type="PANTHER" id="PTHR35011">
    <property type="entry name" value="2,3-DIKETO-L-GULONATE TRAP TRANSPORTER SMALL PERMEASE PROTEIN YIAM"/>
    <property type="match status" value="1"/>
</dbReference>
<keyword evidence="3" id="KW-1003">Cell membrane</keyword>
<evidence type="ECO:0000256" key="1">
    <source>
        <dbReference type="ARBA" id="ARBA00004429"/>
    </source>
</evidence>
<evidence type="ECO:0000256" key="3">
    <source>
        <dbReference type="ARBA" id="ARBA00022475"/>
    </source>
</evidence>
<feature type="domain" description="Tripartite ATP-independent periplasmic transporters DctQ component" evidence="10">
    <location>
        <begin position="26"/>
        <end position="152"/>
    </location>
</feature>
<reference evidence="11 12" key="1">
    <citation type="submission" date="2020-06" db="EMBL/GenBank/DDBJ databases">
        <title>Oricola thermophila sp. nov. isolated from a tidal sediments.</title>
        <authorList>
            <person name="Kwon K.K."/>
            <person name="Yang S.-H."/>
            <person name="Park M.-J."/>
        </authorList>
    </citation>
    <scope>NUCLEOTIDE SEQUENCE [LARGE SCALE GENOMIC DNA]</scope>
    <source>
        <strain evidence="11 12">MEBiC13590</strain>
    </source>
</reference>
<name>A0A6N1VGX9_9HYPH</name>
<accession>A0A6N1VGX9</accession>
<evidence type="ECO:0000256" key="4">
    <source>
        <dbReference type="ARBA" id="ARBA00022519"/>
    </source>
</evidence>
<comment type="function">
    <text evidence="9">Part of the tripartite ATP-independent periplasmic (TRAP) transport system.</text>
</comment>
<gene>
    <name evidence="11" type="ORF">HTY61_17065</name>
</gene>
<evidence type="ECO:0000256" key="7">
    <source>
        <dbReference type="ARBA" id="ARBA00023136"/>
    </source>
</evidence>
<keyword evidence="2 9" id="KW-0813">Transport</keyword>
<evidence type="ECO:0000313" key="12">
    <source>
        <dbReference type="Proteomes" id="UP000509367"/>
    </source>
</evidence>
<protein>
    <recommendedName>
        <fullName evidence="9">TRAP transporter small permease protein</fullName>
    </recommendedName>
</protein>
<dbReference type="GO" id="GO:0015740">
    <property type="term" value="P:C4-dicarboxylate transport"/>
    <property type="evidence" value="ECO:0007669"/>
    <property type="project" value="TreeGrafter"/>
</dbReference>
<evidence type="ECO:0000313" key="11">
    <source>
        <dbReference type="EMBL" id="QKV20038.1"/>
    </source>
</evidence>
<dbReference type="InterPro" id="IPR007387">
    <property type="entry name" value="TRAP_DctQ"/>
</dbReference>
<evidence type="ECO:0000256" key="8">
    <source>
        <dbReference type="ARBA" id="ARBA00038436"/>
    </source>
</evidence>
<organism evidence="11 12">
    <name type="scientific">Oricola thermophila</name>
    <dbReference type="NCBI Taxonomy" id="2742145"/>
    <lineage>
        <taxon>Bacteria</taxon>
        <taxon>Pseudomonadati</taxon>
        <taxon>Pseudomonadota</taxon>
        <taxon>Alphaproteobacteria</taxon>
        <taxon>Hyphomicrobiales</taxon>
        <taxon>Ahrensiaceae</taxon>
        <taxon>Oricola</taxon>
    </lineage>
</organism>
<comment type="subcellular location">
    <subcellularLocation>
        <location evidence="1 9">Cell inner membrane</location>
        <topology evidence="1 9">Multi-pass membrane protein</topology>
    </subcellularLocation>
</comment>
<dbReference type="Proteomes" id="UP000509367">
    <property type="component" value="Chromosome"/>
</dbReference>
<dbReference type="EMBL" id="CP054836">
    <property type="protein sequence ID" value="QKV20038.1"/>
    <property type="molecule type" value="Genomic_DNA"/>
</dbReference>
<dbReference type="KEGG" id="orm:HTY61_17065"/>
<feature type="transmembrane region" description="Helical" evidence="9">
    <location>
        <begin position="48"/>
        <end position="67"/>
    </location>
</feature>
<dbReference type="GO" id="GO:0005886">
    <property type="term" value="C:plasma membrane"/>
    <property type="evidence" value="ECO:0007669"/>
    <property type="project" value="UniProtKB-SubCell"/>
</dbReference>
<evidence type="ECO:0000256" key="5">
    <source>
        <dbReference type="ARBA" id="ARBA00022692"/>
    </source>
</evidence>
<proteinExistence type="inferred from homology"/>
<dbReference type="InterPro" id="IPR055348">
    <property type="entry name" value="DctQ"/>
</dbReference>
<dbReference type="Pfam" id="PF04290">
    <property type="entry name" value="DctQ"/>
    <property type="match status" value="1"/>
</dbReference>
<evidence type="ECO:0000256" key="6">
    <source>
        <dbReference type="ARBA" id="ARBA00022989"/>
    </source>
</evidence>
<evidence type="ECO:0000256" key="2">
    <source>
        <dbReference type="ARBA" id="ARBA00022448"/>
    </source>
</evidence>